<evidence type="ECO:0000313" key="15">
    <source>
        <dbReference type="Proteomes" id="UP000291591"/>
    </source>
</evidence>
<protein>
    <recommendedName>
        <fullName evidence="12">Manganese transport regulator</fullName>
    </recommendedName>
</protein>
<dbReference type="InterPro" id="IPR036421">
    <property type="entry name" value="Fe_dep_repressor_sf"/>
</dbReference>
<comment type="subcellular location">
    <subcellularLocation>
        <location evidence="1">Cytoplasm</location>
    </subcellularLocation>
</comment>
<evidence type="ECO:0000256" key="3">
    <source>
        <dbReference type="ARBA" id="ARBA00011738"/>
    </source>
</evidence>
<dbReference type="Proteomes" id="UP000291591">
    <property type="component" value="Unassembled WGS sequence"/>
</dbReference>
<dbReference type="PROSITE" id="PS50944">
    <property type="entry name" value="HTH_DTXR"/>
    <property type="match status" value="1"/>
</dbReference>
<dbReference type="InterPro" id="IPR022687">
    <property type="entry name" value="HTH_DTXR"/>
</dbReference>
<evidence type="ECO:0000256" key="6">
    <source>
        <dbReference type="ARBA" id="ARBA00023004"/>
    </source>
</evidence>
<gene>
    <name evidence="14" type="ORF">EV383_4128</name>
</gene>
<dbReference type="Gene3D" id="1.10.10.10">
    <property type="entry name" value="Winged helix-like DNA-binding domain superfamily/Winged helix DNA-binding domain"/>
    <property type="match status" value="1"/>
</dbReference>
<dbReference type="InterPro" id="IPR038157">
    <property type="entry name" value="FeoA_core_dom"/>
</dbReference>
<evidence type="ECO:0000256" key="11">
    <source>
        <dbReference type="ARBA" id="ARBA00023211"/>
    </source>
</evidence>
<evidence type="ECO:0000256" key="9">
    <source>
        <dbReference type="ARBA" id="ARBA00023159"/>
    </source>
</evidence>
<dbReference type="Gene3D" id="1.10.60.10">
    <property type="entry name" value="Iron dependent repressor, metal binding and dimerisation domain"/>
    <property type="match status" value="1"/>
</dbReference>
<comment type="similarity">
    <text evidence="2">Belongs to the DtxR/MntR family.</text>
</comment>
<dbReference type="Pfam" id="PF02742">
    <property type="entry name" value="Fe_dep_repr_C"/>
    <property type="match status" value="1"/>
</dbReference>
<evidence type="ECO:0000256" key="1">
    <source>
        <dbReference type="ARBA" id="ARBA00004496"/>
    </source>
</evidence>
<name>A0A4Q7V1B6_PSEST</name>
<evidence type="ECO:0000259" key="13">
    <source>
        <dbReference type="PROSITE" id="PS50944"/>
    </source>
</evidence>
<proteinExistence type="inferred from homology"/>
<dbReference type="SUPFAM" id="SSF46785">
    <property type="entry name" value="Winged helix' DNA-binding domain"/>
    <property type="match status" value="1"/>
</dbReference>
<dbReference type="SMART" id="SM00529">
    <property type="entry name" value="HTH_DTXR"/>
    <property type="match status" value="1"/>
</dbReference>
<evidence type="ECO:0000256" key="10">
    <source>
        <dbReference type="ARBA" id="ARBA00023163"/>
    </source>
</evidence>
<evidence type="ECO:0000256" key="4">
    <source>
        <dbReference type="ARBA" id="ARBA00022490"/>
    </source>
</evidence>
<evidence type="ECO:0000256" key="7">
    <source>
        <dbReference type="ARBA" id="ARBA00023015"/>
    </source>
</evidence>
<dbReference type="SUPFAM" id="SSF47979">
    <property type="entry name" value="Iron-dependent repressor protein, dimerization domain"/>
    <property type="match status" value="1"/>
</dbReference>
<dbReference type="InterPro" id="IPR050536">
    <property type="entry name" value="DtxR_MntR_Metal-Reg"/>
</dbReference>
<comment type="subunit">
    <text evidence="3">Homodimer.</text>
</comment>
<keyword evidence="7" id="KW-0805">Transcription regulation</keyword>
<dbReference type="InterPro" id="IPR008988">
    <property type="entry name" value="Transcriptional_repressor_C"/>
</dbReference>
<dbReference type="PANTHER" id="PTHR33238">
    <property type="entry name" value="IRON (METAL) DEPENDENT REPRESSOR, DTXR FAMILY"/>
    <property type="match status" value="1"/>
</dbReference>
<dbReference type="InterPro" id="IPR022689">
    <property type="entry name" value="Iron_dep_repressor"/>
</dbReference>
<keyword evidence="11" id="KW-0464">Manganese</keyword>
<dbReference type="InterPro" id="IPR007167">
    <property type="entry name" value="Fe-transptr_FeoA-like"/>
</dbReference>
<evidence type="ECO:0000256" key="8">
    <source>
        <dbReference type="ARBA" id="ARBA00023125"/>
    </source>
</evidence>
<keyword evidence="4" id="KW-0963">Cytoplasm</keyword>
<evidence type="ECO:0000256" key="5">
    <source>
        <dbReference type="ARBA" id="ARBA00022491"/>
    </source>
</evidence>
<dbReference type="GO" id="GO:0046983">
    <property type="term" value="F:protein dimerization activity"/>
    <property type="evidence" value="ECO:0007669"/>
    <property type="project" value="InterPro"/>
</dbReference>
<dbReference type="Gene3D" id="2.30.30.90">
    <property type="match status" value="1"/>
</dbReference>
<dbReference type="SUPFAM" id="SSF50037">
    <property type="entry name" value="C-terminal domain of transcriptional repressors"/>
    <property type="match status" value="1"/>
</dbReference>
<dbReference type="GO" id="GO:0003677">
    <property type="term" value="F:DNA binding"/>
    <property type="evidence" value="ECO:0007669"/>
    <property type="project" value="UniProtKB-KW"/>
</dbReference>
<keyword evidence="15" id="KW-1185">Reference proteome</keyword>
<keyword evidence="8" id="KW-0238">DNA-binding</keyword>
<reference evidence="14 15" key="1">
    <citation type="submission" date="2019-02" db="EMBL/GenBank/DDBJ databases">
        <title>Sequencing the genomes of 1000 actinobacteria strains.</title>
        <authorList>
            <person name="Klenk H.-P."/>
        </authorList>
    </citation>
    <scope>NUCLEOTIDE SEQUENCE [LARGE SCALE GENOMIC DNA]</scope>
    <source>
        <strain evidence="14 15">DSM 45779</strain>
    </source>
</reference>
<dbReference type="AlphaFoldDB" id="A0A4Q7V1B6"/>
<evidence type="ECO:0000313" key="14">
    <source>
        <dbReference type="EMBL" id="RZT87218.1"/>
    </source>
</evidence>
<keyword evidence="5" id="KW-0678">Repressor</keyword>
<organism evidence="14 15">
    <name type="scientific">Pseudonocardia sediminis</name>
    <dbReference type="NCBI Taxonomy" id="1397368"/>
    <lineage>
        <taxon>Bacteria</taxon>
        <taxon>Bacillati</taxon>
        <taxon>Actinomycetota</taxon>
        <taxon>Actinomycetes</taxon>
        <taxon>Pseudonocardiales</taxon>
        <taxon>Pseudonocardiaceae</taxon>
        <taxon>Pseudonocardia</taxon>
    </lineage>
</organism>
<dbReference type="PANTHER" id="PTHR33238:SF11">
    <property type="entry name" value="TRANSCRIPTIONAL REGULATOR MNTR"/>
    <property type="match status" value="1"/>
</dbReference>
<dbReference type="OrthoDB" id="9791355at2"/>
<dbReference type="GO" id="GO:0003700">
    <property type="term" value="F:DNA-binding transcription factor activity"/>
    <property type="evidence" value="ECO:0007669"/>
    <property type="project" value="InterPro"/>
</dbReference>
<dbReference type="FunFam" id="1.10.60.10:FF:000004">
    <property type="entry name" value="DtxR family transcriptional regulator"/>
    <property type="match status" value="1"/>
</dbReference>
<accession>A0A4Q7V1B6</accession>
<dbReference type="EMBL" id="SHKL01000001">
    <property type="protein sequence ID" value="RZT87218.1"/>
    <property type="molecule type" value="Genomic_DNA"/>
</dbReference>
<dbReference type="RefSeq" id="WP_130291401.1">
    <property type="nucleotide sequence ID" value="NZ_SHKL01000001.1"/>
</dbReference>
<feature type="domain" description="HTH dtxR-type" evidence="13">
    <location>
        <begin position="1"/>
        <end position="70"/>
    </location>
</feature>
<dbReference type="InterPro" id="IPR001367">
    <property type="entry name" value="Fe_dep_repressor"/>
</dbReference>
<keyword evidence="6" id="KW-0408">Iron</keyword>
<dbReference type="InterPro" id="IPR036388">
    <property type="entry name" value="WH-like_DNA-bd_sf"/>
</dbReference>
<dbReference type="Pfam" id="PF01325">
    <property type="entry name" value="Fe_dep_repress"/>
    <property type="match status" value="1"/>
</dbReference>
<evidence type="ECO:0000256" key="2">
    <source>
        <dbReference type="ARBA" id="ARBA00007871"/>
    </source>
</evidence>
<dbReference type="SMART" id="SM00899">
    <property type="entry name" value="FeoA"/>
    <property type="match status" value="1"/>
</dbReference>
<keyword evidence="9" id="KW-0010">Activator</keyword>
<dbReference type="GO" id="GO:0005737">
    <property type="term" value="C:cytoplasm"/>
    <property type="evidence" value="ECO:0007669"/>
    <property type="project" value="UniProtKB-SubCell"/>
</dbReference>
<keyword evidence="10" id="KW-0804">Transcription</keyword>
<evidence type="ECO:0000256" key="12">
    <source>
        <dbReference type="ARBA" id="ARBA00032593"/>
    </source>
</evidence>
<dbReference type="Pfam" id="PF04023">
    <property type="entry name" value="FeoA"/>
    <property type="match status" value="1"/>
</dbReference>
<sequence length="222" mass="24372">MRPGHDRPSTAVEDYLKAVYVLGEHGGGEVGTSLVAERMGVQASSVSGMVRKLRELDLVEHARYGTIALTAEGRRLALAVVRRHRLIEQLLVTEFGYGWDEVHAEAEALEHVVSDRLVDAIADRLGNPATDPHGDPIPDRAGEVARWDARRLSEMTPGAEGDLVRVDDDTAVLQHLTAHEVGLGDRIGLIRREPFGGPFVVRVGERELQFGPELVDALWVRV</sequence>
<comment type="caution">
    <text evidence="14">The sequence shown here is derived from an EMBL/GenBank/DDBJ whole genome shotgun (WGS) entry which is preliminary data.</text>
</comment>
<dbReference type="InterPro" id="IPR036390">
    <property type="entry name" value="WH_DNA-bd_sf"/>
</dbReference>
<dbReference type="GO" id="GO:0046914">
    <property type="term" value="F:transition metal ion binding"/>
    <property type="evidence" value="ECO:0007669"/>
    <property type="project" value="InterPro"/>
</dbReference>